<evidence type="ECO:0000313" key="5">
    <source>
        <dbReference type="Proteomes" id="UP000033934"/>
    </source>
</evidence>
<dbReference type="Proteomes" id="UP000033934">
    <property type="component" value="Unassembled WGS sequence"/>
</dbReference>
<dbReference type="InterPro" id="IPR000825">
    <property type="entry name" value="SUF_FeS_clus_asmbl_SufBD_core"/>
</dbReference>
<dbReference type="InterPro" id="IPR045595">
    <property type="entry name" value="SufBD_N"/>
</dbReference>
<dbReference type="EMBL" id="LBVO01000068">
    <property type="protein sequence ID" value="KKQ86534.1"/>
    <property type="molecule type" value="Genomic_DNA"/>
</dbReference>
<accession>A0A0G0NKU7</accession>
<organism evidence="4 5">
    <name type="scientific">Berkelbacteria bacterium GW2011_GWA2_38_9</name>
    <dbReference type="NCBI Taxonomy" id="1618334"/>
    <lineage>
        <taxon>Bacteria</taxon>
        <taxon>Candidatus Berkelbacteria</taxon>
    </lineage>
</organism>
<dbReference type="InterPro" id="IPR010231">
    <property type="entry name" value="SUF_FeS_clus_asmbl_SufB"/>
</dbReference>
<evidence type="ECO:0000256" key="1">
    <source>
        <dbReference type="ARBA" id="ARBA00043967"/>
    </source>
</evidence>
<dbReference type="PANTHER" id="PTHR30508:SF1">
    <property type="entry name" value="UPF0051 PROTEIN ABCI8, CHLOROPLASTIC-RELATED"/>
    <property type="match status" value="1"/>
</dbReference>
<comment type="caution">
    <text evidence="4">The sequence shown here is derived from an EMBL/GenBank/DDBJ whole genome shotgun (WGS) entry which is preliminary data.</text>
</comment>
<feature type="non-terminal residue" evidence="4">
    <location>
        <position position="315"/>
    </location>
</feature>
<gene>
    <name evidence="4" type="ORF">UT11_C0068G0001</name>
</gene>
<protein>
    <submittedName>
        <fullName evidence="4">FeS assembly protein SufB</fullName>
    </submittedName>
</protein>
<dbReference type="PANTHER" id="PTHR30508">
    <property type="entry name" value="FES CLUSTER ASSEMBLY PROTEIN SUF"/>
    <property type="match status" value="1"/>
</dbReference>
<dbReference type="NCBIfam" id="TIGR01980">
    <property type="entry name" value="sufB"/>
    <property type="match status" value="1"/>
</dbReference>
<reference evidence="4 5" key="1">
    <citation type="journal article" date="2015" name="Nature">
        <title>rRNA introns, odd ribosomes, and small enigmatic genomes across a large radiation of phyla.</title>
        <authorList>
            <person name="Brown C.T."/>
            <person name="Hug L.A."/>
            <person name="Thomas B.C."/>
            <person name="Sharon I."/>
            <person name="Castelle C.J."/>
            <person name="Singh A."/>
            <person name="Wilkins M.J."/>
            <person name="Williams K.H."/>
            <person name="Banfield J.F."/>
        </authorList>
    </citation>
    <scope>NUCLEOTIDE SEQUENCE [LARGE SCALE GENOMIC DNA]</scope>
</reference>
<dbReference type="Pfam" id="PF19295">
    <property type="entry name" value="SufBD_N"/>
    <property type="match status" value="1"/>
</dbReference>
<proteinExistence type="inferred from homology"/>
<dbReference type="GO" id="GO:0016226">
    <property type="term" value="P:iron-sulfur cluster assembly"/>
    <property type="evidence" value="ECO:0007669"/>
    <property type="project" value="InterPro"/>
</dbReference>
<evidence type="ECO:0000259" key="2">
    <source>
        <dbReference type="Pfam" id="PF01458"/>
    </source>
</evidence>
<comment type="similarity">
    <text evidence="1">Belongs to the iron-sulfur cluster assembly SufBD family.</text>
</comment>
<feature type="domain" description="SUF system FeS cluster assembly SufBD core" evidence="2">
    <location>
        <begin position="140"/>
        <end position="314"/>
    </location>
</feature>
<feature type="domain" description="SUF system FeS cluster assembly SufBD N-terminal" evidence="3">
    <location>
        <begin position="68"/>
        <end position="137"/>
    </location>
</feature>
<dbReference type="Pfam" id="PF01458">
    <property type="entry name" value="SUFBD_core"/>
    <property type="match status" value="1"/>
</dbReference>
<dbReference type="AlphaFoldDB" id="A0A0G0NKU7"/>
<evidence type="ECO:0000259" key="3">
    <source>
        <dbReference type="Pfam" id="PF19295"/>
    </source>
</evidence>
<dbReference type="SUPFAM" id="SSF101960">
    <property type="entry name" value="Stabilizer of iron transporter SufD"/>
    <property type="match status" value="1"/>
</dbReference>
<evidence type="ECO:0000313" key="4">
    <source>
        <dbReference type="EMBL" id="KKQ86534.1"/>
    </source>
</evidence>
<dbReference type="InterPro" id="IPR055346">
    <property type="entry name" value="Fe-S_cluster_assembly_SufBD"/>
</dbReference>
<sequence length="315" mass="35159">MPSWGPNLSDIDFQDLTYFIRAQKKTERRWSDVPDEIQNTFNYLGIPEAEKKYLAGVGAQYESEAVYHNLKKEWTDKGVIFCDTDTALKEYPEIVKKYFGTIVPAHDNKFAALNTACWSGGSFVYVPKGVKLEIPIQAYFRINAKKSAQFERTLIIAEDDSEIQYVEGCSAPIYSTDSLHAAVVEIIVKKNARVRYTTIQNWSTNVYNLVTKRATVHANGSMEWIDGNLGSKVTMKYPSVYLVEPGASGEVLSVAVAGKFQYLDAGAKAFHLAPNTRSKIISKSISHSGGTANFRGQFKISNRAKNSKTYINCDA</sequence>
<dbReference type="InterPro" id="IPR037284">
    <property type="entry name" value="SUF_FeS_clus_asmbl_SufBD_sf"/>
</dbReference>
<name>A0A0G0NKU7_9BACT</name>